<evidence type="ECO:0000256" key="1">
    <source>
        <dbReference type="ARBA" id="ARBA00004974"/>
    </source>
</evidence>
<dbReference type="NCBIfam" id="TIGR00119">
    <property type="entry name" value="acolac_sm"/>
    <property type="match status" value="1"/>
</dbReference>
<evidence type="ECO:0000256" key="4">
    <source>
        <dbReference type="ARBA" id="ARBA00011744"/>
    </source>
</evidence>
<comment type="pathway">
    <text evidence="2 8">Amino-acid biosynthesis; L-valine biosynthesis; L-valine from pyruvate: step 1/4.</text>
</comment>
<dbReference type="Pfam" id="PF10369">
    <property type="entry name" value="ALS_ss_C"/>
    <property type="match status" value="1"/>
</dbReference>
<keyword evidence="11" id="KW-1185">Reference proteome</keyword>
<dbReference type="NCBIfam" id="NF008864">
    <property type="entry name" value="PRK11895.1"/>
    <property type="match status" value="1"/>
</dbReference>
<dbReference type="EC" id="2.2.1.6" evidence="8"/>
<keyword evidence="5 8" id="KW-0028">Amino-acid biosynthesis</keyword>
<dbReference type="RefSeq" id="WP_236338729.1">
    <property type="nucleotide sequence ID" value="NZ_JAKIJS010000005.1"/>
</dbReference>
<evidence type="ECO:0000313" key="11">
    <source>
        <dbReference type="Proteomes" id="UP001649381"/>
    </source>
</evidence>
<dbReference type="PROSITE" id="PS51671">
    <property type="entry name" value="ACT"/>
    <property type="match status" value="1"/>
</dbReference>
<evidence type="ECO:0000256" key="2">
    <source>
        <dbReference type="ARBA" id="ARBA00005025"/>
    </source>
</evidence>
<dbReference type="InterPro" id="IPR002912">
    <property type="entry name" value="ACT_dom"/>
</dbReference>
<dbReference type="Pfam" id="PF22629">
    <property type="entry name" value="ACT_AHAS_ss"/>
    <property type="match status" value="1"/>
</dbReference>
<dbReference type="InterPro" id="IPR004789">
    <property type="entry name" value="Acetalactate_synth_ssu"/>
</dbReference>
<dbReference type="InterPro" id="IPR045865">
    <property type="entry name" value="ACT-like_dom_sf"/>
</dbReference>
<feature type="domain" description="ACT" evidence="9">
    <location>
        <begin position="5"/>
        <end position="80"/>
    </location>
</feature>
<comment type="similarity">
    <text evidence="3 8">Belongs to the acetolactate synthase small subunit family.</text>
</comment>
<keyword evidence="8 10" id="KW-0808">Transferase</keyword>
<dbReference type="InterPro" id="IPR039557">
    <property type="entry name" value="AHAS_ACT"/>
</dbReference>
<gene>
    <name evidence="10" type="primary">ilvN</name>
    <name evidence="10" type="ORF">L2716_17490</name>
</gene>
<reference evidence="10 11" key="1">
    <citation type="submission" date="2022-01" db="EMBL/GenBank/DDBJ databases">
        <title>Alkalihalobacillus sp. EGI L200015, a novel bacterium isolated from a salt lake sediment.</title>
        <authorList>
            <person name="Gao L."/>
            <person name="Fang B.-Z."/>
            <person name="Li W.-J."/>
        </authorList>
    </citation>
    <scope>NUCLEOTIDE SEQUENCE [LARGE SCALE GENOMIC DNA]</scope>
    <source>
        <strain evidence="10 11">KCTC 12718</strain>
    </source>
</reference>
<comment type="subunit">
    <text evidence="4 8">Dimer of large and small chains.</text>
</comment>
<dbReference type="Proteomes" id="UP001649381">
    <property type="component" value="Unassembled WGS sequence"/>
</dbReference>
<dbReference type="GO" id="GO:0003984">
    <property type="term" value="F:acetolactate synthase activity"/>
    <property type="evidence" value="ECO:0007669"/>
    <property type="project" value="UniProtKB-EC"/>
</dbReference>
<dbReference type="InterPro" id="IPR027271">
    <property type="entry name" value="Acetolactate_synth/TF_NikR_C"/>
</dbReference>
<keyword evidence="6 8" id="KW-0100">Branched-chain amino acid biosynthesis</keyword>
<comment type="function">
    <text evidence="8">Catalyzes the conversion of 2 pyruvate molecules into acetolactate in the first common step of the biosynthetic pathway of the branched-amino acids such as leucine, isoleucine, and valine.</text>
</comment>
<dbReference type="InterPro" id="IPR054480">
    <property type="entry name" value="AHAS_small-like_ACT"/>
</dbReference>
<name>A0ABS9H3I3_9BACL</name>
<organism evidence="10 11">
    <name type="scientific">Pseudalkalibacillus berkeleyi</name>
    <dbReference type="NCBI Taxonomy" id="1069813"/>
    <lineage>
        <taxon>Bacteria</taxon>
        <taxon>Bacillati</taxon>
        <taxon>Bacillota</taxon>
        <taxon>Bacilli</taxon>
        <taxon>Bacillales</taxon>
        <taxon>Fictibacillaceae</taxon>
        <taxon>Pseudalkalibacillus</taxon>
    </lineage>
</organism>
<dbReference type="PANTHER" id="PTHR30239:SF0">
    <property type="entry name" value="ACETOLACTATE SYNTHASE SMALL SUBUNIT 1, CHLOROPLASTIC"/>
    <property type="match status" value="1"/>
</dbReference>
<dbReference type="SUPFAM" id="SSF55021">
    <property type="entry name" value="ACT-like"/>
    <property type="match status" value="2"/>
</dbReference>
<evidence type="ECO:0000256" key="6">
    <source>
        <dbReference type="ARBA" id="ARBA00023304"/>
    </source>
</evidence>
<comment type="pathway">
    <text evidence="1 8">Amino-acid biosynthesis; L-isoleucine biosynthesis; L-isoleucine from 2-oxobutanoate: step 1/4.</text>
</comment>
<dbReference type="PANTHER" id="PTHR30239">
    <property type="entry name" value="ACETOLACTATE SYNTHASE SMALL SUBUNIT"/>
    <property type="match status" value="1"/>
</dbReference>
<comment type="caution">
    <text evidence="10">The sequence shown here is derived from an EMBL/GenBank/DDBJ whole genome shotgun (WGS) entry which is preliminary data.</text>
</comment>
<dbReference type="InterPro" id="IPR019455">
    <property type="entry name" value="Acetolactate_synth_ssu_C"/>
</dbReference>
<evidence type="ECO:0000256" key="7">
    <source>
        <dbReference type="ARBA" id="ARBA00048670"/>
    </source>
</evidence>
<evidence type="ECO:0000313" key="10">
    <source>
        <dbReference type="EMBL" id="MCF6139512.1"/>
    </source>
</evidence>
<proteinExistence type="inferred from homology"/>
<dbReference type="Gene3D" id="3.30.70.1150">
    <property type="entry name" value="ACT-like. Chain A, domain 2"/>
    <property type="match status" value="1"/>
</dbReference>
<dbReference type="Gene3D" id="3.30.70.260">
    <property type="match status" value="1"/>
</dbReference>
<comment type="catalytic activity">
    <reaction evidence="7 8">
        <text>2 pyruvate + H(+) = (2S)-2-acetolactate + CO2</text>
        <dbReference type="Rhea" id="RHEA:25249"/>
        <dbReference type="ChEBI" id="CHEBI:15361"/>
        <dbReference type="ChEBI" id="CHEBI:15378"/>
        <dbReference type="ChEBI" id="CHEBI:16526"/>
        <dbReference type="ChEBI" id="CHEBI:58476"/>
        <dbReference type="EC" id="2.2.1.6"/>
    </reaction>
</comment>
<accession>A0ABS9H3I3</accession>
<evidence type="ECO:0000256" key="3">
    <source>
        <dbReference type="ARBA" id="ARBA00006341"/>
    </source>
</evidence>
<sequence length="174" mass="19448">MKRRIVTATVLNQSGVLNRVTCLFTKRHFNIESITVGHTETEGISKMTFVVSVEDDRQIEQLLKQLNKQIDVLKVSDITNQAIVARELALIKVLANGQTRAEINGIVEPFRALIIDLSRDTLIVQVTGDTEKIEAIIELLKPYGIKELSRTGVTAFARGSQKSVTDIKQYTLLK</sequence>
<evidence type="ECO:0000256" key="5">
    <source>
        <dbReference type="ARBA" id="ARBA00022605"/>
    </source>
</evidence>
<protein>
    <recommendedName>
        <fullName evidence="8">Acetolactate synthase small subunit</fullName>
        <shortName evidence="8">AHAS</shortName>
        <shortName evidence="8">ALS</shortName>
        <ecNumber evidence="8">2.2.1.6</ecNumber>
    </recommendedName>
    <alternativeName>
        <fullName evidence="8">Acetohydroxy-acid synthase small subunit</fullName>
    </alternativeName>
</protein>
<evidence type="ECO:0000259" key="9">
    <source>
        <dbReference type="PROSITE" id="PS51671"/>
    </source>
</evidence>
<dbReference type="CDD" id="cd04878">
    <property type="entry name" value="ACT_AHAS"/>
    <property type="match status" value="1"/>
</dbReference>
<dbReference type="EMBL" id="JAKIJS010000005">
    <property type="protein sequence ID" value="MCF6139512.1"/>
    <property type="molecule type" value="Genomic_DNA"/>
</dbReference>
<evidence type="ECO:0000256" key="8">
    <source>
        <dbReference type="RuleBase" id="RU368092"/>
    </source>
</evidence>